<keyword evidence="3" id="KW-1185">Reference proteome</keyword>
<comment type="caution">
    <text evidence="2">The sequence shown here is derived from an EMBL/GenBank/DDBJ whole genome shotgun (WGS) entry which is preliminary data.</text>
</comment>
<proteinExistence type="predicted"/>
<name>A0ABQ3QL21_9ACTN</name>
<dbReference type="EMBL" id="BNDY01000003">
    <property type="protein sequence ID" value="GHI37977.1"/>
    <property type="molecule type" value="Genomic_DNA"/>
</dbReference>
<evidence type="ECO:0008006" key="4">
    <source>
        <dbReference type="Google" id="ProtNLM"/>
    </source>
</evidence>
<accession>A0ABQ3QL21</accession>
<gene>
    <name evidence="2" type="ORF">Sviol_23850</name>
</gene>
<organism evidence="2 3">
    <name type="scientific">Streptomyces violascens</name>
    <dbReference type="NCBI Taxonomy" id="67381"/>
    <lineage>
        <taxon>Bacteria</taxon>
        <taxon>Bacillati</taxon>
        <taxon>Actinomycetota</taxon>
        <taxon>Actinomycetes</taxon>
        <taxon>Kitasatosporales</taxon>
        <taxon>Streptomycetaceae</taxon>
        <taxon>Streptomyces</taxon>
    </lineage>
</organism>
<protein>
    <recommendedName>
        <fullName evidence="4">DNA-binding protein</fullName>
    </recommendedName>
</protein>
<reference evidence="2" key="1">
    <citation type="submission" date="2024-05" db="EMBL/GenBank/DDBJ databases">
        <title>Whole genome shotgun sequence of Streptomyces violascens NBRC 12920.</title>
        <authorList>
            <person name="Komaki H."/>
            <person name="Tamura T."/>
        </authorList>
    </citation>
    <scope>NUCLEOTIDE SEQUENCE</scope>
    <source>
        <strain evidence="2">NBRC 12920</strain>
    </source>
</reference>
<feature type="region of interest" description="Disordered" evidence="1">
    <location>
        <begin position="204"/>
        <end position="227"/>
    </location>
</feature>
<dbReference type="Proteomes" id="UP001050808">
    <property type="component" value="Unassembled WGS sequence"/>
</dbReference>
<evidence type="ECO:0000256" key="1">
    <source>
        <dbReference type="SAM" id="MobiDB-lite"/>
    </source>
</evidence>
<evidence type="ECO:0000313" key="3">
    <source>
        <dbReference type="Proteomes" id="UP001050808"/>
    </source>
</evidence>
<evidence type="ECO:0000313" key="2">
    <source>
        <dbReference type="EMBL" id="GHI37977.1"/>
    </source>
</evidence>
<feature type="compositionally biased region" description="Basic residues" evidence="1">
    <location>
        <begin position="207"/>
        <end position="216"/>
    </location>
</feature>
<dbReference type="RefSeq" id="WP_226598851.1">
    <property type="nucleotide sequence ID" value="NZ_BNDY01000003.1"/>
</dbReference>
<sequence length="227" mass="26685">MTTLNGREVYTRRDLMTKYGMALSPLEEWYRNRRWTGHPEAAGAQGVELFWDAAEWDHWYQERRNTEGLVSRADLQERHGLARSTLERLWALREENGHPAPIKTLDRVMYWDSDQWEAWYTDYKKRTQRRELDVDRSGDPDDLLTLAEVARVLGVAPVSIAHYPKRMPRGWPQPVQEESLPSGRLRRWYRRADIWTYAETRTAAGPHRVKHPSRKRCSTDAPGSTPD</sequence>